<reference evidence="1 3" key="1">
    <citation type="submission" date="2014-07" db="EMBL/GenBank/DDBJ databases">
        <authorList>
            <person name="Pisani N.G."/>
            <person name="Newman J.D."/>
        </authorList>
    </citation>
    <scope>NUCLEOTIDE SEQUENCE [LARGE SCALE GENOMIC DNA]</scope>
    <source>
        <strain evidence="1 3">LMG 24720</strain>
    </source>
</reference>
<dbReference type="EMBL" id="LR134441">
    <property type="protein sequence ID" value="VEH95099.1"/>
    <property type="molecule type" value="Genomic_DNA"/>
</dbReference>
<evidence type="ECO:0000313" key="2">
    <source>
        <dbReference type="EMBL" id="VEH95099.1"/>
    </source>
</evidence>
<name>A0A3S4UY60_9FLAO</name>
<dbReference type="RefSeq" id="WP_034716893.1">
    <property type="nucleotide sequence ID" value="NZ_FOIX01000002.1"/>
</dbReference>
<sequence>MKAFDGLNSEIIELIRTLDNKEITNIQNYLSDKTLSKKYISVLKSECNKMAPLEAISYLFRTTKKQVFIIKKVKGIKGLATLLNVSVKTAQKLKNSGIIDQAIIFEKHKLYFDEDEILKICLPKILCWKSFKFRKDVDQKYISLWENRPYPKI</sequence>
<dbReference type="STRING" id="266748.HY04_02755"/>
<dbReference type="Proteomes" id="UP000028349">
    <property type="component" value="Unassembled WGS sequence"/>
</dbReference>
<dbReference type="AlphaFoldDB" id="A0A3S4UY60"/>
<organism evidence="2 4">
    <name type="scientific">Kaistella antarctica</name>
    <dbReference type="NCBI Taxonomy" id="266748"/>
    <lineage>
        <taxon>Bacteria</taxon>
        <taxon>Pseudomonadati</taxon>
        <taxon>Bacteroidota</taxon>
        <taxon>Flavobacteriia</taxon>
        <taxon>Flavobacteriales</taxon>
        <taxon>Weeksellaceae</taxon>
        <taxon>Chryseobacterium group</taxon>
        <taxon>Kaistella</taxon>
    </lineage>
</organism>
<accession>A0A3S4UY60</accession>
<keyword evidence="3" id="KW-1185">Reference proteome</keyword>
<dbReference type="Pfam" id="PF12964">
    <property type="entry name" value="DUF3853"/>
    <property type="match status" value="1"/>
</dbReference>
<evidence type="ECO:0000313" key="3">
    <source>
        <dbReference type="Proteomes" id="UP000028349"/>
    </source>
</evidence>
<reference evidence="2 4" key="2">
    <citation type="submission" date="2018-12" db="EMBL/GenBank/DDBJ databases">
        <authorList>
            <consortium name="Pathogen Informatics"/>
        </authorList>
    </citation>
    <scope>NUCLEOTIDE SEQUENCE [LARGE SCALE GENOMIC DNA]</scope>
    <source>
        <strain evidence="2 4">NCTC13489</strain>
    </source>
</reference>
<proteinExistence type="predicted"/>
<evidence type="ECO:0000313" key="1">
    <source>
        <dbReference type="EMBL" id="KEY20150.1"/>
    </source>
</evidence>
<dbReference type="KEGG" id="cant:NCTC13489_00078"/>
<protein>
    <submittedName>
        <fullName evidence="2">Protein of uncharacterized function (DUF3853)</fullName>
    </submittedName>
</protein>
<gene>
    <name evidence="1" type="ORF">HY04_02755</name>
    <name evidence="2" type="ORF">NCTC13489_00078</name>
</gene>
<dbReference type="EMBL" id="JPEP01000001">
    <property type="protein sequence ID" value="KEY20150.1"/>
    <property type="molecule type" value="Genomic_DNA"/>
</dbReference>
<dbReference type="InterPro" id="IPR024363">
    <property type="entry name" value="DUF3853"/>
</dbReference>
<evidence type="ECO:0000313" key="4">
    <source>
        <dbReference type="Proteomes" id="UP000270036"/>
    </source>
</evidence>
<dbReference type="OrthoDB" id="1257443at2"/>
<dbReference type="Proteomes" id="UP000270036">
    <property type="component" value="Chromosome"/>
</dbReference>